<accession>A0ACC2NZ98</accession>
<sequence>MDAYDEERRRVWEELDMSRDELRSLTECMKKDEFRKLLCEYAEEVSDPENRRRYEAEITQLERERGVEVTFVNPKPGYVIKTSLDGNTKCFINVGQSEHVAKPSSVVVGEPGLTGATRGLNWSLPYALAPPRDDLDNKRQRCRVFDVTFHPDTLALARDKPGFKQLVNDTAIEGVENNFKVKLDRKNLRFPKMSFKGVSQPTVIRRPCEKPSEKTDMDPEIYQKLMSSYDANREQRSKLHESKPARAAPATKLFNSSDKKTENSISKYTTPKFLVKYQSSVDMDEFTDSKEAKMFTTVPKNLVIDINLPLLKSAADATLDVQDRHLSLKSEKPAKYHLELPLSHRVNPENGKASFDPKLKKLTVILPVIRETTLTVEMKEDSGVESDHGSPLPEPQDNMSNSSSCEVNSNGISSLTESEISNNHLNLEILPIVSAGGRQEVLSDISNNAFRTWEDSKTQTSFMNLNLNYSLPPFSCNVYDDVLAITIHAKNVDPESIQHRILADNAGFHVLLTTIGAGFFPVHFSLCIEIGDNMIASDTLSVEAWDNNVVISAKVLNLHMLSRYFVGLDQEHMEAKDLSAAASIKTKLQSLTEDELETNKNVEVIRTPKKVIVNVQPQRLDSDDEDEHESHKENADDKFSQNKFVSESSGDELTGSVGSSNGSGRYKSILKSRHSLFSRSVSESSIDDNTAPLSSVTFNDSIPELYSESEGSSLKKTVRFNDVVSRQLYRSNSSILGQRKKNQRKLRNKKRAHERRMSESENSETEERDKYKVDTKHDSKSDTSDAVRPILHNANKDAESQKSANIHIERSPRNSKRKQKRNAETNNSANRSDEKSETENHSEGELFECKSDLQFEIEV</sequence>
<protein>
    <submittedName>
        <fullName evidence="1">Uncharacterized protein</fullName>
    </submittedName>
</protein>
<name>A0ACC2NZ98_9HYME</name>
<keyword evidence="2" id="KW-1185">Reference proteome</keyword>
<reference evidence="1" key="1">
    <citation type="submission" date="2023-04" db="EMBL/GenBank/DDBJ databases">
        <title>A chromosome-level genome assembly of the parasitoid wasp Eretmocerus hayati.</title>
        <authorList>
            <person name="Zhong Y."/>
            <person name="Liu S."/>
            <person name="Liu Y."/>
        </authorList>
    </citation>
    <scope>NUCLEOTIDE SEQUENCE</scope>
    <source>
        <strain evidence="1">ZJU_SS_LIU_2023</strain>
    </source>
</reference>
<organism evidence="1 2">
    <name type="scientific">Eretmocerus hayati</name>
    <dbReference type="NCBI Taxonomy" id="131215"/>
    <lineage>
        <taxon>Eukaryota</taxon>
        <taxon>Metazoa</taxon>
        <taxon>Ecdysozoa</taxon>
        <taxon>Arthropoda</taxon>
        <taxon>Hexapoda</taxon>
        <taxon>Insecta</taxon>
        <taxon>Pterygota</taxon>
        <taxon>Neoptera</taxon>
        <taxon>Endopterygota</taxon>
        <taxon>Hymenoptera</taxon>
        <taxon>Apocrita</taxon>
        <taxon>Proctotrupomorpha</taxon>
        <taxon>Chalcidoidea</taxon>
        <taxon>Aphelinidae</taxon>
        <taxon>Aphelininae</taxon>
        <taxon>Eretmocerus</taxon>
    </lineage>
</organism>
<dbReference type="Proteomes" id="UP001239111">
    <property type="component" value="Chromosome 2"/>
</dbReference>
<comment type="caution">
    <text evidence="1">The sequence shown here is derived from an EMBL/GenBank/DDBJ whole genome shotgun (WGS) entry which is preliminary data.</text>
</comment>
<dbReference type="EMBL" id="CM056742">
    <property type="protein sequence ID" value="KAJ8676491.1"/>
    <property type="molecule type" value="Genomic_DNA"/>
</dbReference>
<evidence type="ECO:0000313" key="1">
    <source>
        <dbReference type="EMBL" id="KAJ8676491.1"/>
    </source>
</evidence>
<evidence type="ECO:0000313" key="2">
    <source>
        <dbReference type="Proteomes" id="UP001239111"/>
    </source>
</evidence>
<gene>
    <name evidence="1" type="ORF">QAD02_012278</name>
</gene>
<proteinExistence type="predicted"/>